<dbReference type="PANTHER" id="PTHR28027">
    <property type="entry name" value="TRANSCRIPTIONAL REGULATOR MIT1"/>
    <property type="match status" value="1"/>
</dbReference>
<dbReference type="Pfam" id="PF09729">
    <property type="entry name" value="Gti1_Pac2"/>
    <property type="match status" value="1"/>
</dbReference>
<comment type="caution">
    <text evidence="2">The sequence shown here is derived from an EMBL/GenBank/DDBJ whole genome shotgun (WGS) entry which is preliminary data.</text>
</comment>
<dbReference type="GO" id="GO:0003677">
    <property type="term" value="F:DNA binding"/>
    <property type="evidence" value="ECO:0007669"/>
    <property type="project" value="TreeGrafter"/>
</dbReference>
<feature type="compositionally biased region" description="Polar residues" evidence="1">
    <location>
        <begin position="213"/>
        <end position="234"/>
    </location>
</feature>
<evidence type="ECO:0000256" key="1">
    <source>
        <dbReference type="SAM" id="MobiDB-lite"/>
    </source>
</evidence>
<feature type="region of interest" description="Disordered" evidence="1">
    <location>
        <begin position="166"/>
        <end position="196"/>
    </location>
</feature>
<organism evidence="2 3">
    <name type="scientific">Pyrrhoderma noxium</name>
    <dbReference type="NCBI Taxonomy" id="2282107"/>
    <lineage>
        <taxon>Eukaryota</taxon>
        <taxon>Fungi</taxon>
        <taxon>Dikarya</taxon>
        <taxon>Basidiomycota</taxon>
        <taxon>Agaricomycotina</taxon>
        <taxon>Agaricomycetes</taxon>
        <taxon>Hymenochaetales</taxon>
        <taxon>Hymenochaetaceae</taxon>
        <taxon>Pyrrhoderma</taxon>
    </lineage>
</organism>
<feature type="region of interest" description="Disordered" evidence="1">
    <location>
        <begin position="315"/>
        <end position="469"/>
    </location>
</feature>
<feature type="compositionally biased region" description="Low complexity" evidence="1">
    <location>
        <begin position="337"/>
        <end position="353"/>
    </location>
</feature>
<dbReference type="InterPro" id="IPR018608">
    <property type="entry name" value="Gti1/Pac2"/>
</dbReference>
<feature type="compositionally biased region" description="Polar residues" evidence="1">
    <location>
        <begin position="403"/>
        <end position="413"/>
    </location>
</feature>
<feature type="compositionally biased region" description="Polar residues" evidence="1">
    <location>
        <begin position="373"/>
        <end position="386"/>
    </location>
</feature>
<gene>
    <name evidence="2" type="ORF">PNOK_0528600</name>
</gene>
<proteinExistence type="predicted"/>
<feature type="region of interest" description="Disordered" evidence="1">
    <location>
        <begin position="212"/>
        <end position="270"/>
    </location>
</feature>
<dbReference type="InParanoid" id="A0A286UG31"/>
<accession>A0A286UG31</accession>
<evidence type="ECO:0000313" key="3">
    <source>
        <dbReference type="Proteomes" id="UP000217199"/>
    </source>
</evidence>
<dbReference type="EMBL" id="NBII01000005">
    <property type="protein sequence ID" value="PAV18444.1"/>
    <property type="molecule type" value="Genomic_DNA"/>
</dbReference>
<keyword evidence="3" id="KW-1185">Reference proteome</keyword>
<dbReference type="PANTHER" id="PTHR28027:SF1">
    <property type="entry name" value="CAMP INDEPENDENT REGULATORY PROTEIN (AFU_ORTHOLOGUE AFUA_3G09640)"/>
    <property type="match status" value="1"/>
</dbReference>
<reference evidence="2 3" key="1">
    <citation type="journal article" date="2017" name="Mol. Ecol.">
        <title>Comparative and population genomic landscape of Phellinus noxius: A hypervariable fungus causing root rot in trees.</title>
        <authorList>
            <person name="Chung C.L."/>
            <person name="Lee T.J."/>
            <person name="Akiba M."/>
            <person name="Lee H.H."/>
            <person name="Kuo T.H."/>
            <person name="Liu D."/>
            <person name="Ke H.M."/>
            <person name="Yokoi T."/>
            <person name="Roa M.B."/>
            <person name="Lu M.J."/>
            <person name="Chang Y.Y."/>
            <person name="Ann P.J."/>
            <person name="Tsai J.N."/>
            <person name="Chen C.Y."/>
            <person name="Tzean S.S."/>
            <person name="Ota Y."/>
            <person name="Hattori T."/>
            <person name="Sahashi N."/>
            <person name="Liou R.F."/>
            <person name="Kikuchi T."/>
            <person name="Tsai I.J."/>
        </authorList>
    </citation>
    <scope>NUCLEOTIDE SEQUENCE [LARGE SCALE GENOMIC DNA]</scope>
    <source>
        <strain evidence="2 3">FFPRI411160</strain>
    </source>
</reference>
<feature type="compositionally biased region" description="Low complexity" evidence="1">
    <location>
        <begin position="447"/>
        <end position="462"/>
    </location>
</feature>
<dbReference type="OrthoDB" id="5572844at2759"/>
<sequence length="503" mass="56536">MQQPTCTNIRIRSTRDAHIIFHAVSIGLLPMISRRLDNDERAALRSGNVYAWEERGSHTEVTGLGIERFTEGRRWGPSRVRDEFLFYYEKSPPGHLRDKENPLIEERVRKQWDPLVKQTYSVFVNAPSGRRKWHLTAYFTQATVDRLQTVDDIPHLAGLEVPPSKYISTRLGKPRRNEDTSNNTSIHPSQHDVFRPNNLSAARTYAPFPLPYQVTSPTHHQTVNHPYVTDTNRQYPGHLHLDYPQQPHGRPNAQRDYYGPASAHGSHYLDNSLTLPPIGTVSNSGANPALRHTTEYTSPQQGYYQQQRQFIEGHPSHQQSYAPYSPPSDHQRGTLQLPTPVSSSSHSPLYSPHEYPESSSVYSGPASGLPFHPTSSASTNYPQNYCPTPDERGRLPPPITIPTRHSQLPSPLSRSPGEHSYSYSPRRTSHPPPISDARDDHSATFDSASPPQSPVSAVSSVSTPGGKQLNLAPLRTLVRAHPYKRDKFDDRALMAFSGRKVSE</sequence>
<evidence type="ECO:0000313" key="2">
    <source>
        <dbReference type="EMBL" id="PAV18444.1"/>
    </source>
</evidence>
<dbReference type="AlphaFoldDB" id="A0A286UG31"/>
<dbReference type="Proteomes" id="UP000217199">
    <property type="component" value="Unassembled WGS sequence"/>
</dbReference>
<name>A0A286UG31_9AGAM</name>
<protein>
    <submittedName>
        <fullName evidence="2">Uncharacterized protein</fullName>
    </submittedName>
</protein>